<sequence>MRCDGPSLRAFDRRERVLSHLRVSVASASLHRRLVWFTMNRLIILVLVYFFLAYLAGKLPSTAVMRPGDVPDPMALYMETARAAYAFGQQWGEYLTAMALHCWGQDYQVLAWLEFLAGFVGTLLIYPFYAYVRCLWWVLTRAARTHPSCLGAAISVAWLYAYAWGYSVLQCVAMVATGPLRLLVELARRTRATNVRVVRYMRQNSPFRYRLEGSVDGFPECNLPANPPKKCIAVLLDSCGAHVGFATAVRTTDSSVLLLTCSHTWARTKFVRSLTTADKIPAKGFTVALDASAADMVALEGPANWTGSLGLKAVEMRPANHVSNGVKTLYCWDWALKKFEARRAIFTGFDPEAGCFKVLSHTTPGHSGLPYFNGATVEGVHAGYNDALNINYARPIFPIPGFSTFDFVLESGPPRDSAITFSYEEEVASGLTIKFRGEKTRVEAVASGFKLGRWAKLAEEEDDDDFLAEPPAWELESAKSRKTRRKSKAVKPSAPPAAPVPSPPSQPKKEKSPRATSATPPTVEAKAKGVTSKEKRKRAARTSKRANKDTTKSEILVGENVVPLNEAPRIVDSGKPKSTIPENKEAFLELLAANPSLMQACQLMLRQVVKYHPEVASQADASKDRVYVAPHRRRPSASSAKTSSSGPRSQDPNSPKLPSGLGGAGGAKSATKPPAKGFAKSAQTPSPKPARNLPNRQVNSGGRALERRAS</sequence>
<keyword evidence="6" id="KW-0378">Hydrolase</keyword>
<dbReference type="SUPFAM" id="SSF50494">
    <property type="entry name" value="Trypsin-like serine proteases"/>
    <property type="match status" value="1"/>
</dbReference>
<protein>
    <recommendedName>
        <fullName evidence="12">Peptidase S39 domain-containing protein</fullName>
    </recommendedName>
</protein>
<evidence type="ECO:0000256" key="6">
    <source>
        <dbReference type="ARBA" id="ARBA00022801"/>
    </source>
</evidence>
<feature type="compositionally biased region" description="Low complexity" evidence="10">
    <location>
        <begin position="667"/>
        <end position="677"/>
    </location>
</feature>
<evidence type="ECO:0000313" key="13">
    <source>
        <dbReference type="EMBL" id="QJZ28418.1"/>
    </source>
</evidence>
<dbReference type="InterPro" id="IPR009003">
    <property type="entry name" value="Peptidase_S1_PA"/>
</dbReference>
<organism evidence="13 14">
    <name type="scientific">Kummerowia striatad enamovirus</name>
    <dbReference type="NCBI Taxonomy" id="2738918"/>
    <lineage>
        <taxon>Viruses</taxon>
        <taxon>Riboviria</taxon>
        <taxon>Orthornavirae</taxon>
        <taxon>Pisuviricota</taxon>
        <taxon>Pisoniviricetes</taxon>
        <taxon>Sobelivirales</taxon>
        <taxon>Solemoviridae</taxon>
        <taxon>Enamovirus</taxon>
        <taxon>Enamovirus KSEV</taxon>
    </lineage>
</organism>
<feature type="compositionally biased region" description="Basic residues" evidence="10">
    <location>
        <begin position="534"/>
        <end position="545"/>
    </location>
</feature>
<evidence type="ECO:0000256" key="5">
    <source>
        <dbReference type="ARBA" id="ARBA00022758"/>
    </source>
</evidence>
<feature type="transmembrane region" description="Helical" evidence="11">
    <location>
        <begin position="149"/>
        <end position="169"/>
    </location>
</feature>
<keyword evidence="2" id="KW-0645">Protease</keyword>
<evidence type="ECO:0000256" key="9">
    <source>
        <dbReference type="ARBA" id="ARBA00023136"/>
    </source>
</evidence>
<feature type="compositionally biased region" description="Low complexity" evidence="10">
    <location>
        <begin position="636"/>
        <end position="659"/>
    </location>
</feature>
<feature type="region of interest" description="Disordered" evidence="10">
    <location>
        <begin position="617"/>
        <end position="710"/>
    </location>
</feature>
<dbReference type="InterPro" id="IPR018019">
    <property type="entry name" value="Luteovirus_Orf2"/>
</dbReference>
<keyword evidence="7" id="KW-0720">Serine protease</keyword>
<proteinExistence type="predicted"/>
<evidence type="ECO:0000256" key="10">
    <source>
        <dbReference type="SAM" id="MobiDB-lite"/>
    </source>
</evidence>
<feature type="transmembrane region" description="Helical" evidence="11">
    <location>
        <begin position="109"/>
        <end position="129"/>
    </location>
</feature>
<feature type="compositionally biased region" description="Pro residues" evidence="10">
    <location>
        <begin position="493"/>
        <end position="506"/>
    </location>
</feature>
<name>A0A6M6R963_9VIRU</name>
<keyword evidence="8 11" id="KW-1133">Transmembrane helix</keyword>
<dbReference type="GO" id="GO:0004252">
    <property type="term" value="F:serine-type endopeptidase activity"/>
    <property type="evidence" value="ECO:0007669"/>
    <property type="project" value="InterPro"/>
</dbReference>
<feature type="domain" description="Peptidase S39" evidence="12">
    <location>
        <begin position="215"/>
        <end position="410"/>
    </location>
</feature>
<evidence type="ECO:0000256" key="3">
    <source>
        <dbReference type="ARBA" id="ARBA00022692"/>
    </source>
</evidence>
<feature type="transmembrane region" description="Helical" evidence="11">
    <location>
        <begin position="34"/>
        <end position="56"/>
    </location>
</feature>
<dbReference type="GO" id="GO:0016020">
    <property type="term" value="C:membrane"/>
    <property type="evidence" value="ECO:0007669"/>
    <property type="project" value="UniProtKB-SubCell"/>
</dbReference>
<dbReference type="GO" id="GO:0006508">
    <property type="term" value="P:proteolysis"/>
    <property type="evidence" value="ECO:0007669"/>
    <property type="project" value="UniProtKB-KW"/>
</dbReference>
<evidence type="ECO:0000256" key="7">
    <source>
        <dbReference type="ARBA" id="ARBA00022825"/>
    </source>
</evidence>
<comment type="subcellular location">
    <subcellularLocation>
        <location evidence="1">Membrane</location>
        <topology evidence="1">Multi-pass membrane protein</topology>
    </subcellularLocation>
</comment>
<dbReference type="PROSITE" id="PS51868">
    <property type="entry name" value="PEPTIDASE_S39"/>
    <property type="match status" value="1"/>
</dbReference>
<keyword evidence="14" id="KW-1185">Reference proteome</keyword>
<dbReference type="Pfam" id="PF02122">
    <property type="entry name" value="Peptidase_S39"/>
    <property type="match status" value="1"/>
</dbReference>
<dbReference type="InterPro" id="IPR000382">
    <property type="entry name" value="Peptidase_S39B_luteovirus"/>
</dbReference>
<dbReference type="GO" id="GO:0075523">
    <property type="term" value="P:viral translational frameshifting"/>
    <property type="evidence" value="ECO:0007669"/>
    <property type="project" value="UniProtKB-KW"/>
</dbReference>
<keyword evidence="3 11" id="KW-0812">Transmembrane</keyword>
<evidence type="ECO:0000256" key="8">
    <source>
        <dbReference type="ARBA" id="ARBA00022989"/>
    </source>
</evidence>
<evidence type="ECO:0000256" key="11">
    <source>
        <dbReference type="SAM" id="Phobius"/>
    </source>
</evidence>
<evidence type="ECO:0000259" key="12">
    <source>
        <dbReference type="PROSITE" id="PS51868"/>
    </source>
</evidence>
<keyword evidence="9 11" id="KW-0472">Membrane</keyword>
<accession>A0A6M6R963</accession>
<keyword evidence="4" id="KW-0732">Signal</keyword>
<feature type="compositionally biased region" description="Basic residues" evidence="10">
    <location>
        <begin position="480"/>
        <end position="489"/>
    </location>
</feature>
<dbReference type="GO" id="GO:0070008">
    <property type="term" value="F:serine-type exopeptidase activity"/>
    <property type="evidence" value="ECO:0007669"/>
    <property type="project" value="InterPro"/>
</dbReference>
<evidence type="ECO:0000256" key="2">
    <source>
        <dbReference type="ARBA" id="ARBA00022670"/>
    </source>
</evidence>
<dbReference type="InterPro" id="IPR043504">
    <property type="entry name" value="Peptidase_S1_PA_chymotrypsin"/>
</dbReference>
<dbReference type="Gene3D" id="2.40.10.10">
    <property type="entry name" value="Trypsin-like serine proteases"/>
    <property type="match status" value="2"/>
</dbReference>
<evidence type="ECO:0000313" key="14">
    <source>
        <dbReference type="Proteomes" id="UP001242629"/>
    </source>
</evidence>
<evidence type="ECO:0000256" key="4">
    <source>
        <dbReference type="ARBA" id="ARBA00022729"/>
    </source>
</evidence>
<dbReference type="EMBL" id="MN814310">
    <property type="protein sequence ID" value="QJZ28418.1"/>
    <property type="molecule type" value="Genomic_RNA"/>
</dbReference>
<keyword evidence="5" id="KW-0688">Ribosomal frameshifting</keyword>
<dbReference type="Proteomes" id="UP001242629">
    <property type="component" value="Segment"/>
</dbReference>
<evidence type="ECO:0000256" key="1">
    <source>
        <dbReference type="ARBA" id="ARBA00004141"/>
    </source>
</evidence>
<feature type="region of interest" description="Disordered" evidence="10">
    <location>
        <begin position="477"/>
        <end position="554"/>
    </location>
</feature>
<dbReference type="PRINTS" id="PR00913">
    <property type="entry name" value="LVIRUSORF2"/>
</dbReference>
<reference evidence="13" key="1">
    <citation type="submission" date="2019-12" db="EMBL/GenBank/DDBJ databases">
        <title>Virome of riverside phytocommunity ecosystem of an ancient canal.</title>
        <authorList>
            <person name="Yang S."/>
            <person name="Shan T."/>
            <person name="Wang Y."/>
            <person name="Yang J."/>
            <person name="Chen X."/>
            <person name="Xiao Y."/>
            <person name="You Z."/>
            <person name="He Y."/>
            <person name="Zhao M."/>
            <person name="Lu J."/>
            <person name="Yang Z."/>
            <person name="Dai Z."/>
            <person name="Liu Q."/>
            <person name="Yao Y."/>
            <person name="Lu X."/>
            <person name="Li H."/>
            <person name="Zhou R."/>
            <person name="Li W."/>
            <person name="Zhou C."/>
            <person name="Wang X."/>
            <person name="Shen Q."/>
            <person name="Xu H."/>
            <person name="Deng X."/>
            <person name="Delwart E."/>
            <person name="Zhang W."/>
        </authorList>
    </citation>
    <scope>NUCLEOTIDE SEQUENCE</scope>
    <source>
        <strain evidence="13">Pt119-phy-2-NY</strain>
    </source>
</reference>